<accession>A0A839MXE2</accession>
<keyword evidence="2" id="KW-1185">Reference proteome</keyword>
<dbReference type="InterPro" id="IPR011991">
    <property type="entry name" value="ArsR-like_HTH"/>
</dbReference>
<dbReference type="Gene3D" id="1.10.10.10">
    <property type="entry name" value="Winged helix-like DNA-binding domain superfamily/Winged helix DNA-binding domain"/>
    <property type="match status" value="1"/>
</dbReference>
<protein>
    <submittedName>
        <fullName evidence="1">Putative ArsR family transcriptional regulator</fullName>
    </submittedName>
</protein>
<dbReference type="Proteomes" id="UP000559182">
    <property type="component" value="Unassembled WGS sequence"/>
</dbReference>
<reference evidence="1 2" key="1">
    <citation type="submission" date="2020-08" db="EMBL/GenBank/DDBJ databases">
        <title>Sequencing the genomes of 1000 actinobacteria strains.</title>
        <authorList>
            <person name="Klenk H.-P."/>
        </authorList>
    </citation>
    <scope>NUCLEOTIDE SEQUENCE [LARGE SCALE GENOMIC DNA]</scope>
    <source>
        <strain evidence="1 2">DSM 105369</strain>
    </source>
</reference>
<dbReference type="RefSeq" id="WP_183317853.1">
    <property type="nucleotide sequence ID" value="NZ_JACHVQ010000001.1"/>
</dbReference>
<evidence type="ECO:0000313" key="1">
    <source>
        <dbReference type="EMBL" id="MBB2890038.1"/>
    </source>
</evidence>
<dbReference type="InterPro" id="IPR036388">
    <property type="entry name" value="WH-like_DNA-bd_sf"/>
</dbReference>
<dbReference type="SUPFAM" id="SSF46785">
    <property type="entry name" value="Winged helix' DNA-binding domain"/>
    <property type="match status" value="1"/>
</dbReference>
<dbReference type="InterPro" id="IPR036390">
    <property type="entry name" value="WH_DNA-bd_sf"/>
</dbReference>
<sequence length="203" mass="21910">MTTRATVLQILRDAPEPLPIAEVAARAGVHVNTVRFHLEALTDSGLVEQLRAEPTGPGRPATLVRAVAAMDRTGPRTYLPLAQLLLDDVAAGPRPKEHARRAGRRWGRRVAEEVYADHPEPVDGLIDALGELEFAPERTSSTELELHHCPFLELTTPTGGLVCAIHLGLMQGVLDGAGSDVRVERLDPFVRPDLCCARLSAAS</sequence>
<evidence type="ECO:0000313" key="2">
    <source>
        <dbReference type="Proteomes" id="UP000559182"/>
    </source>
</evidence>
<organism evidence="1 2">
    <name type="scientific">Flexivirga oryzae</name>
    <dbReference type="NCBI Taxonomy" id="1794944"/>
    <lineage>
        <taxon>Bacteria</taxon>
        <taxon>Bacillati</taxon>
        <taxon>Actinomycetota</taxon>
        <taxon>Actinomycetes</taxon>
        <taxon>Micrococcales</taxon>
        <taxon>Dermacoccaceae</taxon>
        <taxon>Flexivirga</taxon>
    </lineage>
</organism>
<name>A0A839MXE2_9MICO</name>
<dbReference type="AlphaFoldDB" id="A0A839MXE2"/>
<dbReference type="EMBL" id="JACHVQ010000001">
    <property type="protein sequence ID" value="MBB2890038.1"/>
    <property type="molecule type" value="Genomic_DNA"/>
</dbReference>
<comment type="caution">
    <text evidence="1">The sequence shown here is derived from an EMBL/GenBank/DDBJ whole genome shotgun (WGS) entry which is preliminary data.</text>
</comment>
<dbReference type="CDD" id="cd00090">
    <property type="entry name" value="HTH_ARSR"/>
    <property type="match status" value="1"/>
</dbReference>
<proteinExistence type="predicted"/>
<gene>
    <name evidence="1" type="ORF">FHU39_000022</name>
</gene>
<dbReference type="Pfam" id="PF12840">
    <property type="entry name" value="HTH_20"/>
    <property type="match status" value="1"/>
</dbReference>